<evidence type="ECO:0000256" key="8">
    <source>
        <dbReference type="ARBA" id="ARBA00022771"/>
    </source>
</evidence>
<dbReference type="PANTHER" id="PTHR48178:SF1">
    <property type="entry name" value="PEROXISOME BIOGENESIS FACTOR 2"/>
    <property type="match status" value="1"/>
</dbReference>
<dbReference type="InterPro" id="IPR017907">
    <property type="entry name" value="Znf_RING_CS"/>
</dbReference>
<evidence type="ECO:0000259" key="19">
    <source>
        <dbReference type="PROSITE" id="PS50089"/>
    </source>
</evidence>
<evidence type="ECO:0000256" key="1">
    <source>
        <dbReference type="ARBA" id="ARBA00004585"/>
    </source>
</evidence>
<evidence type="ECO:0000256" key="7">
    <source>
        <dbReference type="ARBA" id="ARBA00022723"/>
    </source>
</evidence>
<dbReference type="Pfam" id="PF04757">
    <property type="entry name" value="Pex2_Pex12"/>
    <property type="match status" value="1"/>
</dbReference>
<keyword evidence="4" id="KW-0813">Transport</keyword>
<evidence type="ECO:0000256" key="13">
    <source>
        <dbReference type="ARBA" id="ARBA00023136"/>
    </source>
</evidence>
<dbReference type="PROSITE" id="PS00518">
    <property type="entry name" value="ZF_RING_1"/>
    <property type="match status" value="1"/>
</dbReference>
<keyword evidence="5" id="KW-0808">Transferase</keyword>
<dbReference type="SUPFAM" id="SSF57850">
    <property type="entry name" value="RING/U-box"/>
    <property type="match status" value="1"/>
</dbReference>
<dbReference type="GO" id="GO:0061630">
    <property type="term" value="F:ubiquitin protein ligase activity"/>
    <property type="evidence" value="ECO:0007669"/>
    <property type="project" value="UniProtKB-EC"/>
</dbReference>
<dbReference type="AlphaFoldDB" id="A0A6G1S8K7"/>
<dbReference type="GO" id="GO:0016558">
    <property type="term" value="P:protein import into peroxisome matrix"/>
    <property type="evidence" value="ECO:0007669"/>
    <property type="project" value="InterPro"/>
</dbReference>
<keyword evidence="13" id="KW-0472">Membrane</keyword>
<keyword evidence="8 18" id="KW-0863">Zinc-finger</keyword>
<accession>A0A6G1S8K7</accession>
<protein>
    <recommendedName>
        <fullName evidence="17">RING-type E3 ubiquitin transferase (cysteine targeting)</fullName>
        <ecNumber evidence="17">2.3.2.36</ecNumber>
    </recommendedName>
    <alternativeName>
        <fullName evidence="15">Peroxin-2</fullName>
    </alternativeName>
</protein>
<evidence type="ECO:0000256" key="12">
    <source>
        <dbReference type="ARBA" id="ARBA00022989"/>
    </source>
</evidence>
<evidence type="ECO:0000256" key="17">
    <source>
        <dbReference type="ARBA" id="ARBA00034523"/>
    </source>
</evidence>
<dbReference type="EMBL" id="GGYP01002064">
    <property type="protein sequence ID" value="MDE46835.1"/>
    <property type="molecule type" value="Transcribed_RNA"/>
</dbReference>
<keyword evidence="11" id="KW-0653">Protein transport</keyword>
<evidence type="ECO:0000256" key="4">
    <source>
        <dbReference type="ARBA" id="ARBA00022448"/>
    </source>
</evidence>
<dbReference type="InterPro" id="IPR001841">
    <property type="entry name" value="Znf_RING"/>
</dbReference>
<evidence type="ECO:0000256" key="5">
    <source>
        <dbReference type="ARBA" id="ARBA00022679"/>
    </source>
</evidence>
<keyword evidence="6" id="KW-0812">Transmembrane</keyword>
<keyword evidence="9" id="KW-0833">Ubl conjugation pathway</keyword>
<dbReference type="PANTHER" id="PTHR48178">
    <property type="entry name" value="PEROXISOME BIOGENESIS FACTOR 2"/>
    <property type="match status" value="1"/>
</dbReference>
<proteinExistence type="inferred from homology"/>
<evidence type="ECO:0000256" key="2">
    <source>
        <dbReference type="ARBA" id="ARBA00004906"/>
    </source>
</evidence>
<comment type="catalytic activity">
    <reaction evidence="16">
        <text>[E2 ubiquitin-conjugating enzyme]-S-ubiquitinyl-L-cysteine + [acceptor protein]-L-cysteine = [E2 ubiquitin-conjugating enzyme]-L-cysteine + [acceptor protein]-S-ubiquitinyl-L-cysteine.</text>
        <dbReference type="EC" id="2.3.2.36"/>
    </reaction>
</comment>
<keyword evidence="12" id="KW-1133">Transmembrane helix</keyword>
<dbReference type="GO" id="GO:0005778">
    <property type="term" value="C:peroxisomal membrane"/>
    <property type="evidence" value="ECO:0007669"/>
    <property type="project" value="UniProtKB-SubCell"/>
</dbReference>
<keyword evidence="10" id="KW-0862">Zinc</keyword>
<gene>
    <name evidence="20" type="primary">Pex2</name>
    <name evidence="20" type="ORF">g.20833</name>
</gene>
<organism evidence="20">
    <name type="scientific">Aceria tosichella</name>
    <name type="common">wheat curl mite</name>
    <dbReference type="NCBI Taxonomy" id="561515"/>
    <lineage>
        <taxon>Eukaryota</taxon>
        <taxon>Metazoa</taxon>
        <taxon>Ecdysozoa</taxon>
        <taxon>Arthropoda</taxon>
        <taxon>Chelicerata</taxon>
        <taxon>Arachnida</taxon>
        <taxon>Acari</taxon>
        <taxon>Acariformes</taxon>
        <taxon>Trombidiformes</taxon>
        <taxon>Prostigmata</taxon>
        <taxon>Eupodina</taxon>
        <taxon>Eriophyoidea</taxon>
        <taxon>Eriophyidae</taxon>
        <taxon>Eriophyinae</taxon>
        <taxon>Aceriini</taxon>
        <taxon>Aceria</taxon>
    </lineage>
</organism>
<keyword evidence="14" id="KW-0576">Peroxisome</keyword>
<comment type="subcellular location">
    <subcellularLocation>
        <location evidence="1">Peroxisome membrane</location>
        <topology evidence="1">Multi-pass membrane protein</topology>
    </subcellularLocation>
</comment>
<comment type="pathway">
    <text evidence="2">Protein modification; protein ubiquitination.</text>
</comment>
<dbReference type="SMART" id="SM00184">
    <property type="entry name" value="RING"/>
    <property type="match status" value="1"/>
</dbReference>
<dbReference type="InterPro" id="IPR013083">
    <property type="entry name" value="Znf_RING/FYVE/PHD"/>
</dbReference>
<evidence type="ECO:0000256" key="6">
    <source>
        <dbReference type="ARBA" id="ARBA00022692"/>
    </source>
</evidence>
<evidence type="ECO:0000313" key="20">
    <source>
        <dbReference type="EMBL" id="MDE46835.1"/>
    </source>
</evidence>
<evidence type="ECO:0000256" key="16">
    <source>
        <dbReference type="ARBA" id="ARBA00034438"/>
    </source>
</evidence>
<evidence type="ECO:0000256" key="9">
    <source>
        <dbReference type="ARBA" id="ARBA00022786"/>
    </source>
</evidence>
<reference evidence="20" key="1">
    <citation type="submission" date="2018-10" db="EMBL/GenBank/DDBJ databases">
        <title>Transcriptome assembly of Aceria tosichella (Wheat curl mite) Type 2.</title>
        <authorList>
            <person name="Scully E.D."/>
            <person name="Geib S.M."/>
            <person name="Palmer N.A."/>
            <person name="Gupta A.K."/>
            <person name="Sarath G."/>
            <person name="Tatineni S."/>
        </authorList>
    </citation>
    <scope>NUCLEOTIDE SEQUENCE</scope>
    <source>
        <strain evidence="20">LincolnNE</strain>
    </source>
</reference>
<feature type="domain" description="RING-type" evidence="19">
    <location>
        <begin position="239"/>
        <end position="281"/>
    </location>
</feature>
<dbReference type="EC" id="2.3.2.36" evidence="17"/>
<evidence type="ECO:0000256" key="3">
    <source>
        <dbReference type="ARBA" id="ARBA00008704"/>
    </source>
</evidence>
<dbReference type="GO" id="GO:0008270">
    <property type="term" value="F:zinc ion binding"/>
    <property type="evidence" value="ECO:0007669"/>
    <property type="project" value="UniProtKB-KW"/>
</dbReference>
<comment type="similarity">
    <text evidence="3">Belongs to the pex2/pex10/pex12 family.</text>
</comment>
<evidence type="ECO:0000256" key="11">
    <source>
        <dbReference type="ARBA" id="ARBA00022927"/>
    </source>
</evidence>
<dbReference type="PROSITE" id="PS50089">
    <property type="entry name" value="ZF_RING_2"/>
    <property type="match status" value="1"/>
</dbReference>
<evidence type="ECO:0000256" key="10">
    <source>
        <dbReference type="ARBA" id="ARBA00022833"/>
    </source>
</evidence>
<dbReference type="InterPro" id="IPR006845">
    <property type="entry name" value="Pex_N"/>
</dbReference>
<name>A0A6G1S8K7_9ACAR</name>
<evidence type="ECO:0000256" key="14">
    <source>
        <dbReference type="ARBA" id="ARBA00023140"/>
    </source>
</evidence>
<sequence length="298" mass="34483">MTNAKQIAGRVFRLESYLLDQELDENIDGIVDQLEIQRYAEELKIILRLYLLASYVGSSATAGMKVYNMNYCEASSIEQGIPSKTKLIAFTALNLTASYIVKRCQTFEKFFQGSIVKGLNLPWLNLENLTLLTKSLNVMNFFIFLKDGKYLTLPERMLSLVPRVSDEDHFSNSQLNKIQSDFMYREVVWRAIAEFLTTVIPLINIEQIKNRLSSLTGMMPELRSEMKLSDKMRREATRCAICLKQPFNPYEIGCRHVFCYYCLQAKYLSDPSIGYVCMPCKYSTDDKFAIQRYRTIKL</sequence>
<evidence type="ECO:0000256" key="18">
    <source>
        <dbReference type="PROSITE-ProRule" id="PRU00175"/>
    </source>
</evidence>
<evidence type="ECO:0000256" key="15">
    <source>
        <dbReference type="ARBA" id="ARBA00032511"/>
    </source>
</evidence>
<dbReference type="Gene3D" id="3.30.40.10">
    <property type="entry name" value="Zinc/RING finger domain, C3HC4 (zinc finger)"/>
    <property type="match status" value="1"/>
</dbReference>
<dbReference type="InterPro" id="IPR025654">
    <property type="entry name" value="PEX2/10"/>
</dbReference>
<keyword evidence="7" id="KW-0479">Metal-binding</keyword>